<dbReference type="SMART" id="SM00220">
    <property type="entry name" value="S_TKc"/>
    <property type="match status" value="1"/>
</dbReference>
<dbReference type="Gene3D" id="2.90.10.10">
    <property type="entry name" value="Bulb-type lectin domain"/>
    <property type="match status" value="1"/>
</dbReference>
<feature type="transmembrane region" description="Helical" evidence="19">
    <location>
        <begin position="276"/>
        <end position="298"/>
    </location>
</feature>
<dbReference type="GO" id="GO:0016020">
    <property type="term" value="C:membrane"/>
    <property type="evidence" value="ECO:0007669"/>
    <property type="project" value="UniProtKB-SubCell"/>
</dbReference>
<keyword evidence="9 21" id="KW-0418">Kinase</keyword>
<dbReference type="InterPro" id="IPR000719">
    <property type="entry name" value="Prot_kinase_dom"/>
</dbReference>
<keyword evidence="10 18" id="KW-0067">ATP-binding</keyword>
<protein>
    <recommendedName>
        <fullName evidence="2">non-specific serine/threonine protein kinase</fullName>
        <ecNumber evidence="2">2.7.11.1</ecNumber>
    </recommendedName>
</protein>
<dbReference type="Gene3D" id="1.10.510.10">
    <property type="entry name" value="Transferase(Phosphotransferase) domain 1"/>
    <property type="match status" value="2"/>
</dbReference>
<accession>A0A2P5AS70</accession>
<evidence type="ECO:0000256" key="13">
    <source>
        <dbReference type="ARBA" id="ARBA00023157"/>
    </source>
</evidence>
<evidence type="ECO:0000256" key="4">
    <source>
        <dbReference type="ARBA" id="ARBA00022536"/>
    </source>
</evidence>
<name>A0A2P5AS70_TREOI</name>
<keyword evidence="14" id="KW-0675">Receptor</keyword>
<evidence type="ECO:0000256" key="18">
    <source>
        <dbReference type="PROSITE-ProRule" id="PRU10141"/>
    </source>
</evidence>
<dbReference type="SUPFAM" id="SSF51110">
    <property type="entry name" value="alpha-D-mannose-specific plant lectins"/>
    <property type="match status" value="1"/>
</dbReference>
<evidence type="ECO:0000256" key="11">
    <source>
        <dbReference type="ARBA" id="ARBA00022989"/>
    </source>
</evidence>
<reference evidence="22" key="1">
    <citation type="submission" date="2016-06" db="EMBL/GenBank/DDBJ databases">
        <title>Parallel loss of symbiosis genes in relatives of nitrogen-fixing non-legume Parasponia.</title>
        <authorList>
            <person name="Van Velzen R."/>
            <person name="Holmer R."/>
            <person name="Bu F."/>
            <person name="Rutten L."/>
            <person name="Van Zeijl A."/>
            <person name="Liu W."/>
            <person name="Santuari L."/>
            <person name="Cao Q."/>
            <person name="Sharma T."/>
            <person name="Shen D."/>
            <person name="Roswanjaya Y."/>
            <person name="Wardhani T."/>
            <person name="Kalhor M.S."/>
            <person name="Jansen J."/>
            <person name="Van den Hoogen J."/>
            <person name="Gungor B."/>
            <person name="Hartog M."/>
            <person name="Hontelez J."/>
            <person name="Verver J."/>
            <person name="Yang W.-C."/>
            <person name="Schijlen E."/>
            <person name="Repin R."/>
            <person name="Schilthuizen M."/>
            <person name="Schranz E."/>
            <person name="Heidstra R."/>
            <person name="Miyata K."/>
            <person name="Fedorova E."/>
            <person name="Kohlen W."/>
            <person name="Bisseling T."/>
            <person name="Smit S."/>
            <person name="Geurts R."/>
        </authorList>
    </citation>
    <scope>NUCLEOTIDE SEQUENCE [LARGE SCALE GENOMIC DNA]</scope>
    <source>
        <strain evidence="22">cv. RG33-2</strain>
    </source>
</reference>
<keyword evidence="3 21" id="KW-0723">Serine/threonine-protein kinase</keyword>
<keyword evidence="4" id="KW-0245">EGF-like domain</keyword>
<gene>
    <name evidence="21" type="ORF">TorRG33x02_342730</name>
</gene>
<keyword evidence="5" id="KW-0808">Transferase</keyword>
<dbReference type="AlphaFoldDB" id="A0A2P5AS70"/>
<keyword evidence="6 19" id="KW-0812">Transmembrane</keyword>
<evidence type="ECO:0000256" key="5">
    <source>
        <dbReference type="ARBA" id="ARBA00022679"/>
    </source>
</evidence>
<evidence type="ECO:0000256" key="2">
    <source>
        <dbReference type="ARBA" id="ARBA00012513"/>
    </source>
</evidence>
<dbReference type="Pfam" id="PF07714">
    <property type="entry name" value="PK_Tyr_Ser-Thr"/>
    <property type="match status" value="1"/>
</dbReference>
<dbReference type="STRING" id="63057.A0A2P5AS70"/>
<keyword evidence="15" id="KW-0325">Glycoprotein</keyword>
<dbReference type="InterPro" id="IPR036426">
    <property type="entry name" value="Bulb-type_lectin_dom_sf"/>
</dbReference>
<dbReference type="PANTHER" id="PTHR47976:SF7">
    <property type="entry name" value="RECEPTOR-LIKE SERINE_THREONINE-PROTEIN KINASE"/>
    <property type="match status" value="1"/>
</dbReference>
<evidence type="ECO:0000256" key="16">
    <source>
        <dbReference type="ARBA" id="ARBA00047899"/>
    </source>
</evidence>
<dbReference type="GO" id="GO:0005524">
    <property type="term" value="F:ATP binding"/>
    <property type="evidence" value="ECO:0007669"/>
    <property type="project" value="UniProtKB-UniRule"/>
</dbReference>
<comment type="catalytic activity">
    <reaction evidence="16">
        <text>L-threonyl-[protein] + ATP = O-phospho-L-threonyl-[protein] + ADP + H(+)</text>
        <dbReference type="Rhea" id="RHEA:46608"/>
        <dbReference type="Rhea" id="RHEA-COMP:11060"/>
        <dbReference type="Rhea" id="RHEA-COMP:11605"/>
        <dbReference type="ChEBI" id="CHEBI:15378"/>
        <dbReference type="ChEBI" id="CHEBI:30013"/>
        <dbReference type="ChEBI" id="CHEBI:30616"/>
        <dbReference type="ChEBI" id="CHEBI:61977"/>
        <dbReference type="ChEBI" id="CHEBI:456216"/>
        <dbReference type="EC" id="2.7.11.1"/>
    </reaction>
</comment>
<dbReference type="SUPFAM" id="SSF56112">
    <property type="entry name" value="Protein kinase-like (PK-like)"/>
    <property type="match status" value="1"/>
</dbReference>
<evidence type="ECO:0000256" key="8">
    <source>
        <dbReference type="ARBA" id="ARBA00022741"/>
    </source>
</evidence>
<dbReference type="EMBL" id="JXTC01000719">
    <property type="protein sequence ID" value="PON39396.1"/>
    <property type="molecule type" value="Genomic_DNA"/>
</dbReference>
<evidence type="ECO:0000256" key="12">
    <source>
        <dbReference type="ARBA" id="ARBA00023136"/>
    </source>
</evidence>
<evidence type="ECO:0000256" key="10">
    <source>
        <dbReference type="ARBA" id="ARBA00022840"/>
    </source>
</evidence>
<evidence type="ECO:0000256" key="6">
    <source>
        <dbReference type="ARBA" id="ARBA00022692"/>
    </source>
</evidence>
<dbReference type="FunFam" id="1.10.510.10:FF:001023">
    <property type="entry name" value="Os07g0541700 protein"/>
    <property type="match status" value="1"/>
</dbReference>
<dbReference type="InterPro" id="IPR008271">
    <property type="entry name" value="Ser/Thr_kinase_AS"/>
</dbReference>
<dbReference type="InterPro" id="IPR017441">
    <property type="entry name" value="Protein_kinase_ATP_BS"/>
</dbReference>
<evidence type="ECO:0000313" key="22">
    <source>
        <dbReference type="Proteomes" id="UP000237000"/>
    </source>
</evidence>
<dbReference type="FunFam" id="3.30.200.20:FF:000059">
    <property type="entry name" value="S-receptor-like serine/threonine-protein kinase"/>
    <property type="match status" value="1"/>
</dbReference>
<dbReference type="GO" id="GO:0004674">
    <property type="term" value="F:protein serine/threonine kinase activity"/>
    <property type="evidence" value="ECO:0007669"/>
    <property type="project" value="UniProtKB-KW"/>
</dbReference>
<organism evidence="21 22">
    <name type="scientific">Trema orientale</name>
    <name type="common">Charcoal tree</name>
    <name type="synonym">Celtis orientalis</name>
    <dbReference type="NCBI Taxonomy" id="63057"/>
    <lineage>
        <taxon>Eukaryota</taxon>
        <taxon>Viridiplantae</taxon>
        <taxon>Streptophyta</taxon>
        <taxon>Embryophyta</taxon>
        <taxon>Tracheophyta</taxon>
        <taxon>Spermatophyta</taxon>
        <taxon>Magnoliopsida</taxon>
        <taxon>eudicotyledons</taxon>
        <taxon>Gunneridae</taxon>
        <taxon>Pentapetalae</taxon>
        <taxon>rosids</taxon>
        <taxon>fabids</taxon>
        <taxon>Rosales</taxon>
        <taxon>Cannabaceae</taxon>
        <taxon>Trema</taxon>
    </lineage>
</organism>
<dbReference type="InterPro" id="IPR051343">
    <property type="entry name" value="G-type_lectin_kinases/EP1-like"/>
</dbReference>
<dbReference type="OrthoDB" id="758220at2759"/>
<dbReference type="PROSITE" id="PS50011">
    <property type="entry name" value="PROTEIN_KINASE_DOM"/>
    <property type="match status" value="1"/>
</dbReference>
<evidence type="ECO:0000256" key="9">
    <source>
        <dbReference type="ARBA" id="ARBA00022777"/>
    </source>
</evidence>
<proteinExistence type="predicted"/>
<dbReference type="InParanoid" id="A0A2P5AS70"/>
<feature type="domain" description="Protein kinase" evidence="20">
    <location>
        <begin position="339"/>
        <end position="589"/>
    </location>
</feature>
<dbReference type="Gene3D" id="3.30.200.20">
    <property type="entry name" value="Phosphorylase Kinase, domain 1"/>
    <property type="match status" value="1"/>
</dbReference>
<comment type="catalytic activity">
    <reaction evidence="17">
        <text>L-seryl-[protein] + ATP = O-phospho-L-seryl-[protein] + ADP + H(+)</text>
        <dbReference type="Rhea" id="RHEA:17989"/>
        <dbReference type="Rhea" id="RHEA-COMP:9863"/>
        <dbReference type="Rhea" id="RHEA-COMP:11604"/>
        <dbReference type="ChEBI" id="CHEBI:15378"/>
        <dbReference type="ChEBI" id="CHEBI:29999"/>
        <dbReference type="ChEBI" id="CHEBI:30616"/>
        <dbReference type="ChEBI" id="CHEBI:83421"/>
        <dbReference type="ChEBI" id="CHEBI:456216"/>
        <dbReference type="EC" id="2.7.11.1"/>
    </reaction>
</comment>
<evidence type="ECO:0000256" key="7">
    <source>
        <dbReference type="ARBA" id="ARBA00022729"/>
    </source>
</evidence>
<dbReference type="PROSITE" id="PS00107">
    <property type="entry name" value="PROTEIN_KINASE_ATP"/>
    <property type="match status" value="1"/>
</dbReference>
<evidence type="ECO:0000256" key="15">
    <source>
        <dbReference type="ARBA" id="ARBA00023180"/>
    </source>
</evidence>
<feature type="binding site" evidence="18">
    <location>
        <position position="368"/>
    </location>
    <ligand>
        <name>ATP</name>
        <dbReference type="ChEBI" id="CHEBI:30616"/>
    </ligand>
</feature>
<evidence type="ECO:0000256" key="1">
    <source>
        <dbReference type="ARBA" id="ARBA00004479"/>
    </source>
</evidence>
<comment type="caution">
    <text evidence="21">The sequence shown here is derived from an EMBL/GenBank/DDBJ whole genome shotgun (WGS) entry which is preliminary data.</text>
</comment>
<dbReference type="PROSITE" id="PS00108">
    <property type="entry name" value="PROTEIN_KINASE_ST"/>
    <property type="match status" value="1"/>
</dbReference>
<dbReference type="InterPro" id="IPR001245">
    <property type="entry name" value="Ser-Thr/Tyr_kinase_cat_dom"/>
</dbReference>
<keyword evidence="22" id="KW-1185">Reference proteome</keyword>
<keyword evidence="12 19" id="KW-0472">Membrane</keyword>
<dbReference type="Proteomes" id="UP000237000">
    <property type="component" value="Unassembled WGS sequence"/>
</dbReference>
<comment type="subcellular location">
    <subcellularLocation>
        <location evidence="1">Membrane</location>
        <topology evidence="1">Single-pass type I membrane protein</topology>
    </subcellularLocation>
</comment>
<evidence type="ECO:0000256" key="3">
    <source>
        <dbReference type="ARBA" id="ARBA00022527"/>
    </source>
</evidence>
<evidence type="ECO:0000259" key="20">
    <source>
        <dbReference type="PROSITE" id="PS50011"/>
    </source>
</evidence>
<dbReference type="InterPro" id="IPR011009">
    <property type="entry name" value="Kinase-like_dom_sf"/>
</dbReference>
<keyword evidence="13" id="KW-1015">Disulfide bond</keyword>
<keyword evidence="7" id="KW-0732">Signal</keyword>
<keyword evidence="11 19" id="KW-1133">Transmembrane helix</keyword>
<sequence>MLYNSNGRIIWQSFDHPTDTLLPTQRLLTENQLISTASNSDHSSGIFTLRMQNDGNLIQYAISTTPVTPSNAYYASNTFGSEENVSLVFDSDAYLYLMNSTRVNMRNITDKGMIAGQLNSTLLMTSGPQGLCGLNGFCIQNDQEPACVCLPGFESVDKGNWTAGCERNFIADSCGKNNDSLKYTMEELPNTIWEDDSYFVLSTSDKEGCINACSDDCNCEAAFYKDGNYRKQRFPLRYGRRLLSDSSIALIKLYTSTPTVDENVPRKRNSKIQKDILIISVSLVSFASFMLVISVVVLCKSNSWVYKRINTRRSDDFELLGEEVALRSFTNEELERITNGFREEIGKGSFGTVYKGMILSSQRLVAVKRLEKVLEEGEREFQTETKAIGRTHHKNLVRLLGYCHGGTNRLLVYEYMCNGSLADMLFTPENKPCWEERLGIACGIARGILYLHEECETQIIHCDIKPQNILMDEYRCAKISDFGLAKLLKPDQTRTFTGIRGTRGRNVIWDLPEEESILEEWAYTCFECGELVSLVGSEEIDKRQLERMVKVAFWCIQEEPSMRPSMKKVLLMLEGIVDIPIPPSPEFFS</sequence>
<evidence type="ECO:0000256" key="14">
    <source>
        <dbReference type="ARBA" id="ARBA00023170"/>
    </source>
</evidence>
<keyword evidence="8 18" id="KW-0547">Nucleotide-binding</keyword>
<dbReference type="PANTHER" id="PTHR47976">
    <property type="entry name" value="G-TYPE LECTIN S-RECEPTOR-LIKE SERINE/THREONINE-PROTEIN KINASE SD2-5"/>
    <property type="match status" value="1"/>
</dbReference>
<evidence type="ECO:0000256" key="17">
    <source>
        <dbReference type="ARBA" id="ARBA00048679"/>
    </source>
</evidence>
<evidence type="ECO:0000313" key="21">
    <source>
        <dbReference type="EMBL" id="PON39396.1"/>
    </source>
</evidence>
<evidence type="ECO:0000256" key="19">
    <source>
        <dbReference type="SAM" id="Phobius"/>
    </source>
</evidence>
<dbReference type="EC" id="2.7.11.1" evidence="2"/>